<dbReference type="EMBL" id="CP036150">
    <property type="protein sequence ID" value="QEN07834.1"/>
    <property type="molecule type" value="Genomic_DNA"/>
</dbReference>
<gene>
    <name evidence="1" type="ORF">EXM22_07460</name>
</gene>
<organism evidence="1 2">
    <name type="scientific">Oceanispirochaeta crateris</name>
    <dbReference type="NCBI Taxonomy" id="2518645"/>
    <lineage>
        <taxon>Bacteria</taxon>
        <taxon>Pseudomonadati</taxon>
        <taxon>Spirochaetota</taxon>
        <taxon>Spirochaetia</taxon>
        <taxon>Spirochaetales</taxon>
        <taxon>Spirochaetaceae</taxon>
        <taxon>Oceanispirochaeta</taxon>
    </lineage>
</organism>
<evidence type="ECO:0000313" key="1">
    <source>
        <dbReference type="EMBL" id="QEN07834.1"/>
    </source>
</evidence>
<keyword evidence="2" id="KW-1185">Reference proteome</keyword>
<name>A0A5C1QMR1_9SPIO</name>
<dbReference type="RefSeq" id="WP_149485914.1">
    <property type="nucleotide sequence ID" value="NZ_CP036150.1"/>
</dbReference>
<dbReference type="Proteomes" id="UP000324209">
    <property type="component" value="Chromosome"/>
</dbReference>
<dbReference type="InterPro" id="IPR018708">
    <property type="entry name" value="DUF2225"/>
</dbReference>
<sequence>MADNIVKLTFLTKQELECPVCENTFQKEELLSGGGRMNAGDLTKELHRIYIPTNKFGAVYPLLYPIVVCPSCYYSAFPTDFANVSGERIPQLKQGIGERKMVLSSLFPDLDFGNSRRLQEGVASYVFSSMCYESAPTIMAPHFKQAISCLRASWLCMDLHSQDKGENYDYLAKVFYRKASFFYSRVVDLEQKGEESVESLTHLGPDLDNNFGFDGVLYLSGYLEYKYGQRGNPERRAKQLKKARSTVSRIVGMGKSSKAKPTALLELSRDLHKLIKDELNELGIDS</sequence>
<proteinExistence type="predicted"/>
<protein>
    <submittedName>
        <fullName evidence="1">DUF2225 domain-containing protein</fullName>
    </submittedName>
</protein>
<evidence type="ECO:0000313" key="2">
    <source>
        <dbReference type="Proteomes" id="UP000324209"/>
    </source>
</evidence>
<dbReference type="OrthoDB" id="367491at2"/>
<dbReference type="Pfam" id="PF09986">
    <property type="entry name" value="DUF2225"/>
    <property type="match status" value="1"/>
</dbReference>
<reference evidence="1 2" key="1">
    <citation type="submission" date="2019-02" db="EMBL/GenBank/DDBJ databases">
        <title>Complete Genome Sequence and Methylome Analysis of free living Spirochaetas.</title>
        <authorList>
            <person name="Fomenkov A."/>
            <person name="Dubinina G."/>
            <person name="Leshcheva N."/>
            <person name="Mikheeva N."/>
            <person name="Grabovich M."/>
            <person name="Vincze T."/>
            <person name="Roberts R.J."/>
        </authorList>
    </citation>
    <scope>NUCLEOTIDE SEQUENCE [LARGE SCALE GENOMIC DNA]</scope>
    <source>
        <strain evidence="1 2">K2</strain>
    </source>
</reference>
<accession>A0A5C1QMR1</accession>
<dbReference type="KEGG" id="ock:EXM22_07460"/>
<dbReference type="AlphaFoldDB" id="A0A5C1QMR1"/>